<organism evidence="1 2">
    <name type="scientific">Ambispora leptoticha</name>
    <dbReference type="NCBI Taxonomy" id="144679"/>
    <lineage>
        <taxon>Eukaryota</taxon>
        <taxon>Fungi</taxon>
        <taxon>Fungi incertae sedis</taxon>
        <taxon>Mucoromycota</taxon>
        <taxon>Glomeromycotina</taxon>
        <taxon>Glomeromycetes</taxon>
        <taxon>Archaeosporales</taxon>
        <taxon>Ambisporaceae</taxon>
        <taxon>Ambispora</taxon>
    </lineage>
</organism>
<gene>
    <name evidence="1" type="ORF">ALEPTO_LOCUS1337</name>
</gene>
<evidence type="ECO:0000313" key="1">
    <source>
        <dbReference type="EMBL" id="CAG8457082.1"/>
    </source>
</evidence>
<name>A0A9N8VNS4_9GLOM</name>
<reference evidence="1" key="1">
    <citation type="submission" date="2021-06" db="EMBL/GenBank/DDBJ databases">
        <authorList>
            <person name="Kallberg Y."/>
            <person name="Tangrot J."/>
            <person name="Rosling A."/>
        </authorList>
    </citation>
    <scope>NUCLEOTIDE SEQUENCE</scope>
    <source>
        <strain evidence="1">FL130A</strain>
    </source>
</reference>
<sequence>MLGLNDAACHAFNAEWCLDLHGFLNRDEFNTQLNEINDYTKKYPLLSEKAKDFLSPSSYTFYNHRSLQFYRILGGKNEKSIKGRATPKYAEHAEIALEIHDALSDLTANTVRVKIAADAIS</sequence>
<keyword evidence="2" id="KW-1185">Reference proteome</keyword>
<proteinExistence type="predicted"/>
<accession>A0A9N8VNS4</accession>
<evidence type="ECO:0000313" key="2">
    <source>
        <dbReference type="Proteomes" id="UP000789508"/>
    </source>
</evidence>
<dbReference type="OrthoDB" id="2364454at2759"/>
<dbReference type="Proteomes" id="UP000789508">
    <property type="component" value="Unassembled WGS sequence"/>
</dbReference>
<dbReference type="AlphaFoldDB" id="A0A9N8VNS4"/>
<comment type="caution">
    <text evidence="1">The sequence shown here is derived from an EMBL/GenBank/DDBJ whole genome shotgun (WGS) entry which is preliminary data.</text>
</comment>
<dbReference type="EMBL" id="CAJVPS010000141">
    <property type="protein sequence ID" value="CAG8457082.1"/>
    <property type="molecule type" value="Genomic_DNA"/>
</dbReference>
<protein>
    <submittedName>
        <fullName evidence="1">3886_t:CDS:1</fullName>
    </submittedName>
</protein>